<accession>A0ABT0KIR0</accession>
<proteinExistence type="predicted"/>
<keyword evidence="1" id="KW-0472">Membrane</keyword>
<keyword evidence="1" id="KW-1133">Transmembrane helix</keyword>
<keyword evidence="3" id="KW-1185">Reference proteome</keyword>
<dbReference type="RefSeq" id="WP_248954358.1">
    <property type="nucleotide sequence ID" value="NZ_JAKIKU010000001.1"/>
</dbReference>
<dbReference type="EMBL" id="JAKIKU010000001">
    <property type="protein sequence ID" value="MCL1043720.1"/>
    <property type="molecule type" value="Genomic_DNA"/>
</dbReference>
<protein>
    <submittedName>
        <fullName evidence="2">Uncharacterized protein</fullName>
    </submittedName>
</protein>
<dbReference type="Proteomes" id="UP001202134">
    <property type="component" value="Unassembled WGS sequence"/>
</dbReference>
<keyword evidence="1" id="KW-0812">Transmembrane</keyword>
<evidence type="ECO:0000313" key="2">
    <source>
        <dbReference type="EMBL" id="MCL1043720.1"/>
    </source>
</evidence>
<name>A0ABT0KIR0_9GAMM</name>
<evidence type="ECO:0000256" key="1">
    <source>
        <dbReference type="SAM" id="Phobius"/>
    </source>
</evidence>
<organism evidence="2 3">
    <name type="scientific">Shewanella electrodiphila</name>
    <dbReference type="NCBI Taxonomy" id="934143"/>
    <lineage>
        <taxon>Bacteria</taxon>
        <taxon>Pseudomonadati</taxon>
        <taxon>Pseudomonadota</taxon>
        <taxon>Gammaproteobacteria</taxon>
        <taxon>Alteromonadales</taxon>
        <taxon>Shewanellaceae</taxon>
        <taxon>Shewanella</taxon>
    </lineage>
</organism>
<comment type="caution">
    <text evidence="2">The sequence shown here is derived from an EMBL/GenBank/DDBJ whole genome shotgun (WGS) entry which is preliminary data.</text>
</comment>
<feature type="transmembrane region" description="Helical" evidence="1">
    <location>
        <begin position="12"/>
        <end position="31"/>
    </location>
</feature>
<reference evidence="2 3" key="1">
    <citation type="submission" date="2022-01" db="EMBL/GenBank/DDBJ databases">
        <title>Whole genome-based taxonomy of the Shewanellaceae.</title>
        <authorList>
            <person name="Martin-Rodriguez A.J."/>
        </authorList>
    </citation>
    <scope>NUCLEOTIDE SEQUENCE [LARGE SCALE GENOMIC DNA]</scope>
    <source>
        <strain evidence="2 3">DSM 24955</strain>
    </source>
</reference>
<sequence>MKKVSFKFALDATIATLFVTLGVIYILIVRVDKNIESINLTNSELSCKASSRGKYRGLFTLNGNEYFSSGTYRTCDEFLNLMKGKEIKGKHQKNKRLLVELRAGKSLYSENSVGMRILTGIFIGLVCFAFLRNPIHWIAKKVI</sequence>
<gene>
    <name evidence="2" type="ORF">L2737_00005</name>
</gene>
<feature type="transmembrane region" description="Helical" evidence="1">
    <location>
        <begin position="113"/>
        <end position="131"/>
    </location>
</feature>
<evidence type="ECO:0000313" key="3">
    <source>
        <dbReference type="Proteomes" id="UP001202134"/>
    </source>
</evidence>